<dbReference type="InterPro" id="IPR036390">
    <property type="entry name" value="WH_DNA-bd_sf"/>
</dbReference>
<organism evidence="1 2">
    <name type="scientific">Dasania phycosphaerae</name>
    <dbReference type="NCBI Taxonomy" id="2950436"/>
    <lineage>
        <taxon>Bacteria</taxon>
        <taxon>Pseudomonadati</taxon>
        <taxon>Pseudomonadota</taxon>
        <taxon>Gammaproteobacteria</taxon>
        <taxon>Cellvibrionales</taxon>
        <taxon>Spongiibacteraceae</taxon>
        <taxon>Dasania</taxon>
    </lineage>
</organism>
<accession>A0A9J6RR40</accession>
<evidence type="ECO:0000313" key="1">
    <source>
        <dbReference type="EMBL" id="MCZ0867158.1"/>
    </source>
</evidence>
<dbReference type="InterPro" id="IPR036388">
    <property type="entry name" value="WH-like_DNA-bd_sf"/>
</dbReference>
<dbReference type="SUPFAM" id="SSF46785">
    <property type="entry name" value="Winged helix' DNA-binding domain"/>
    <property type="match status" value="1"/>
</dbReference>
<dbReference type="EMBL" id="JAPTGG010000024">
    <property type="protein sequence ID" value="MCZ0867158.1"/>
    <property type="molecule type" value="Genomic_DNA"/>
</dbReference>
<sequence length="157" mass="17667">MGCSDKCYIRRGCPQNPTDDTNNNTQIAARDDNRKLALLVAIKRIPKPTEKDLIEATSIPKRCVHSMIKALGRMSVVIERVNGRRHGYYTIADEGAFNLTRAPEVLQFNYPEVFQQIEVLALRKEEEANPVANVSSFPDAEERIFGAVANVRSIHNK</sequence>
<proteinExistence type="predicted"/>
<dbReference type="Gene3D" id="1.10.10.10">
    <property type="entry name" value="Winged helix-like DNA-binding domain superfamily/Winged helix DNA-binding domain"/>
    <property type="match status" value="1"/>
</dbReference>
<comment type="caution">
    <text evidence="1">The sequence shown here is derived from an EMBL/GenBank/DDBJ whole genome shotgun (WGS) entry which is preliminary data.</text>
</comment>
<keyword evidence="2" id="KW-1185">Reference proteome</keyword>
<gene>
    <name evidence="1" type="ORF">O0V09_18325</name>
</gene>
<name>A0A9J6RR40_9GAMM</name>
<protein>
    <submittedName>
        <fullName evidence="1">Helix-turn-helix domain-containing protein</fullName>
    </submittedName>
</protein>
<evidence type="ECO:0000313" key="2">
    <source>
        <dbReference type="Proteomes" id="UP001069090"/>
    </source>
</evidence>
<dbReference type="AlphaFoldDB" id="A0A9J6RR40"/>
<dbReference type="Proteomes" id="UP001069090">
    <property type="component" value="Unassembled WGS sequence"/>
</dbReference>
<reference evidence="1 2" key="1">
    <citation type="submission" date="2022-12" db="EMBL/GenBank/DDBJ databases">
        <title>Dasania phycosphaerae sp. nov., isolated from particulate material of the south coast of Korea.</title>
        <authorList>
            <person name="Jiang Y."/>
        </authorList>
    </citation>
    <scope>NUCLEOTIDE SEQUENCE [LARGE SCALE GENOMIC DNA]</scope>
    <source>
        <strain evidence="1 2">GY-19</strain>
    </source>
</reference>